<dbReference type="EMBL" id="JAEUBD010000146">
    <property type="protein sequence ID" value="KAH3676922.1"/>
    <property type="molecule type" value="Genomic_DNA"/>
</dbReference>
<dbReference type="Proteomes" id="UP000788993">
    <property type="component" value="Unassembled WGS sequence"/>
</dbReference>
<dbReference type="AlphaFoldDB" id="A0A9P8PRE1"/>
<gene>
    <name evidence="2" type="ORF">OGATHE_001412</name>
</gene>
<evidence type="ECO:0000256" key="1">
    <source>
        <dbReference type="SAM" id="SignalP"/>
    </source>
</evidence>
<sequence length="85" mass="8418">MMALTMSPLCSFRAFTALALETLVCSTMISISPESRPVSSTSSSSSSAGAVLSANEAACRSAVMDSGSFGASPSLTAAAACWAAS</sequence>
<keyword evidence="3" id="KW-1185">Reference proteome</keyword>
<reference evidence="2" key="1">
    <citation type="journal article" date="2021" name="Open Biol.">
        <title>Shared evolutionary footprints suggest mitochondrial oxidative damage underlies multiple complex I losses in fungi.</title>
        <authorList>
            <person name="Schikora-Tamarit M.A."/>
            <person name="Marcet-Houben M."/>
            <person name="Nosek J."/>
            <person name="Gabaldon T."/>
        </authorList>
    </citation>
    <scope>NUCLEOTIDE SEQUENCE</scope>
    <source>
        <strain evidence="2">NCAIM Y.01608</strain>
    </source>
</reference>
<proteinExistence type="predicted"/>
<evidence type="ECO:0000313" key="3">
    <source>
        <dbReference type="Proteomes" id="UP000788993"/>
    </source>
</evidence>
<feature type="signal peptide" evidence="1">
    <location>
        <begin position="1"/>
        <end position="19"/>
    </location>
</feature>
<keyword evidence="1" id="KW-0732">Signal</keyword>
<name>A0A9P8PRE1_9ASCO</name>
<evidence type="ECO:0000313" key="2">
    <source>
        <dbReference type="EMBL" id="KAH3676922.1"/>
    </source>
</evidence>
<comment type="caution">
    <text evidence="2">The sequence shown here is derived from an EMBL/GenBank/DDBJ whole genome shotgun (WGS) entry which is preliminary data.</text>
</comment>
<protein>
    <recommendedName>
        <fullName evidence="4">Secreted protein</fullName>
    </recommendedName>
</protein>
<accession>A0A9P8PRE1</accession>
<evidence type="ECO:0008006" key="4">
    <source>
        <dbReference type="Google" id="ProtNLM"/>
    </source>
</evidence>
<reference evidence="2" key="2">
    <citation type="submission" date="2021-01" db="EMBL/GenBank/DDBJ databases">
        <authorList>
            <person name="Schikora-Tamarit M.A."/>
        </authorList>
    </citation>
    <scope>NUCLEOTIDE SEQUENCE</scope>
    <source>
        <strain evidence="2">NCAIM Y.01608</strain>
    </source>
</reference>
<feature type="chain" id="PRO_5040172333" description="Secreted protein" evidence="1">
    <location>
        <begin position="20"/>
        <end position="85"/>
    </location>
</feature>
<organism evidence="2 3">
    <name type="scientific">Ogataea polymorpha</name>
    <dbReference type="NCBI Taxonomy" id="460523"/>
    <lineage>
        <taxon>Eukaryota</taxon>
        <taxon>Fungi</taxon>
        <taxon>Dikarya</taxon>
        <taxon>Ascomycota</taxon>
        <taxon>Saccharomycotina</taxon>
        <taxon>Pichiomycetes</taxon>
        <taxon>Pichiales</taxon>
        <taxon>Pichiaceae</taxon>
        <taxon>Ogataea</taxon>
    </lineage>
</organism>